<organism evidence="3 4">
    <name type="scientific">Natronomonas aquatica</name>
    <dbReference type="NCBI Taxonomy" id="2841590"/>
    <lineage>
        <taxon>Archaea</taxon>
        <taxon>Methanobacteriati</taxon>
        <taxon>Methanobacteriota</taxon>
        <taxon>Stenosarchaea group</taxon>
        <taxon>Halobacteria</taxon>
        <taxon>Halobacteriales</taxon>
        <taxon>Natronomonadaceae</taxon>
        <taxon>Natronomonas</taxon>
    </lineage>
</organism>
<reference evidence="3" key="1">
    <citation type="journal article" date="2023" name="Front. Microbiol.">
        <title>Genomic-based phylogenetic and metabolic analyses of the genus Natronomonas, and description of Natronomonas aquatica sp. nov.</title>
        <authorList>
            <person name="Garcia-Roldan A."/>
            <person name="Duran-Viseras A."/>
            <person name="de la Haba R.R."/>
            <person name="Corral P."/>
            <person name="Sanchez-Porro C."/>
            <person name="Ventosa A."/>
        </authorList>
    </citation>
    <scope>NUCLEOTIDE SEQUENCE</scope>
    <source>
        <strain evidence="3">F2-12</strain>
    </source>
</reference>
<keyword evidence="4" id="KW-1185">Reference proteome</keyword>
<keyword evidence="3" id="KW-0808">Transferase</keyword>
<dbReference type="InterPro" id="IPR041698">
    <property type="entry name" value="Methyltransf_25"/>
</dbReference>
<feature type="domain" description="Methyltransferase" evidence="2">
    <location>
        <begin position="36"/>
        <end position="124"/>
    </location>
</feature>
<dbReference type="AlphaFoldDB" id="A0A9R1CWE1"/>
<sequence length="209" mass="23088">MTDWDERFRSGQYPQDTEPSEMLRRHVDALPEGRALDVAAGTGRNAVFLADRGYRVDALDGSRAGLEITRDRAAERDAGGRLELVQTDLPSHAFPTETYDLVTISFYRAVDRLSDIKESLRDGGVLYVEHHLRSSDPVESGPSGDRYRFAANELLRSVLDLTVLEYAERIETRSDGRHAATARVVARKTSGPRQSYPAVGKPGTGPDDG</sequence>
<comment type="caution">
    <text evidence="3">The sequence shown here is derived from an EMBL/GenBank/DDBJ whole genome shotgun (WGS) entry which is preliminary data.</text>
</comment>
<dbReference type="CDD" id="cd02440">
    <property type="entry name" value="AdoMet_MTases"/>
    <property type="match status" value="1"/>
</dbReference>
<dbReference type="Proteomes" id="UP001139494">
    <property type="component" value="Unassembled WGS sequence"/>
</dbReference>
<dbReference type="EMBL" id="JAHLKM010000032">
    <property type="protein sequence ID" value="MCQ4334681.1"/>
    <property type="molecule type" value="Genomic_DNA"/>
</dbReference>
<dbReference type="GO" id="GO:0008168">
    <property type="term" value="F:methyltransferase activity"/>
    <property type="evidence" value="ECO:0007669"/>
    <property type="project" value="UniProtKB-KW"/>
</dbReference>
<name>A0A9R1CWE1_9EURY</name>
<dbReference type="SUPFAM" id="SSF53335">
    <property type="entry name" value="S-adenosyl-L-methionine-dependent methyltransferases"/>
    <property type="match status" value="1"/>
</dbReference>
<dbReference type="RefSeq" id="WP_256030754.1">
    <property type="nucleotide sequence ID" value="NZ_JAHLKM010000032.1"/>
</dbReference>
<evidence type="ECO:0000313" key="3">
    <source>
        <dbReference type="EMBL" id="MCQ4334681.1"/>
    </source>
</evidence>
<protein>
    <submittedName>
        <fullName evidence="3">Class I SAM-dependent methyltransferase</fullName>
    </submittedName>
</protein>
<dbReference type="GO" id="GO:0032259">
    <property type="term" value="P:methylation"/>
    <property type="evidence" value="ECO:0007669"/>
    <property type="project" value="UniProtKB-KW"/>
</dbReference>
<feature type="region of interest" description="Disordered" evidence="1">
    <location>
        <begin position="1"/>
        <end position="21"/>
    </location>
</feature>
<evidence type="ECO:0000259" key="2">
    <source>
        <dbReference type="Pfam" id="PF13649"/>
    </source>
</evidence>
<gene>
    <name evidence="3" type="ORF">KM295_14580</name>
</gene>
<dbReference type="Gene3D" id="3.40.50.150">
    <property type="entry name" value="Vaccinia Virus protein VP39"/>
    <property type="match status" value="1"/>
</dbReference>
<dbReference type="Pfam" id="PF13649">
    <property type="entry name" value="Methyltransf_25"/>
    <property type="match status" value="1"/>
</dbReference>
<keyword evidence="3" id="KW-0489">Methyltransferase</keyword>
<accession>A0A9R1CWE1</accession>
<dbReference type="InterPro" id="IPR029063">
    <property type="entry name" value="SAM-dependent_MTases_sf"/>
</dbReference>
<evidence type="ECO:0000256" key="1">
    <source>
        <dbReference type="SAM" id="MobiDB-lite"/>
    </source>
</evidence>
<feature type="region of interest" description="Disordered" evidence="1">
    <location>
        <begin position="177"/>
        <end position="209"/>
    </location>
</feature>
<evidence type="ECO:0000313" key="4">
    <source>
        <dbReference type="Proteomes" id="UP001139494"/>
    </source>
</evidence>
<proteinExistence type="predicted"/>